<organism evidence="2 3">
    <name type="scientific">Candidatus Woesebacteria bacterium GW2011_GWD1_41_12</name>
    <dbReference type="NCBI Taxonomy" id="1618593"/>
    <lineage>
        <taxon>Bacteria</taxon>
        <taxon>Candidatus Woeseibacteriota</taxon>
    </lineage>
</organism>
<dbReference type="EMBL" id="LCAL01000029">
    <property type="protein sequence ID" value="KKR89648.1"/>
    <property type="molecule type" value="Genomic_DNA"/>
</dbReference>
<comment type="caution">
    <text evidence="2">The sequence shown here is derived from an EMBL/GenBank/DDBJ whole genome shotgun (WGS) entry which is preliminary data.</text>
</comment>
<dbReference type="AlphaFoldDB" id="A0A0G0ULL4"/>
<feature type="transmembrane region" description="Helical" evidence="1">
    <location>
        <begin position="42"/>
        <end position="67"/>
    </location>
</feature>
<reference evidence="2 3" key="1">
    <citation type="journal article" date="2015" name="Nature">
        <title>rRNA introns, odd ribosomes, and small enigmatic genomes across a large radiation of phyla.</title>
        <authorList>
            <person name="Brown C.T."/>
            <person name="Hug L.A."/>
            <person name="Thomas B.C."/>
            <person name="Sharon I."/>
            <person name="Castelle C.J."/>
            <person name="Singh A."/>
            <person name="Wilkins M.J."/>
            <person name="Williams K.H."/>
            <person name="Banfield J.F."/>
        </authorList>
    </citation>
    <scope>NUCLEOTIDE SEQUENCE [LARGE SCALE GENOMIC DNA]</scope>
</reference>
<gene>
    <name evidence="2" type="ORF">UU39_C0029G0011</name>
</gene>
<keyword evidence="1" id="KW-0812">Transmembrane</keyword>
<feature type="transmembrane region" description="Helical" evidence="1">
    <location>
        <begin position="87"/>
        <end position="114"/>
    </location>
</feature>
<proteinExistence type="predicted"/>
<keyword evidence="1" id="KW-1133">Transmembrane helix</keyword>
<sequence>MYKSLAALDPGDGGSYNKITNPLLGDLNYQSGTGFFQKLIPALINILLIGGVLVFFFVLVTGAIQWISSGGDKQAVESAKGKVTSALIGIVILFAVFAIIKLIEYFFGISILTIDIGNLIIQ</sequence>
<evidence type="ECO:0000313" key="2">
    <source>
        <dbReference type="EMBL" id="KKR89648.1"/>
    </source>
</evidence>
<keyword evidence="1" id="KW-0472">Membrane</keyword>
<evidence type="ECO:0000256" key="1">
    <source>
        <dbReference type="SAM" id="Phobius"/>
    </source>
</evidence>
<name>A0A0G0ULL4_9BACT</name>
<dbReference type="Proteomes" id="UP000034275">
    <property type="component" value="Unassembled WGS sequence"/>
</dbReference>
<accession>A0A0G0ULL4</accession>
<evidence type="ECO:0000313" key="3">
    <source>
        <dbReference type="Proteomes" id="UP000034275"/>
    </source>
</evidence>
<protein>
    <submittedName>
        <fullName evidence="2">Uncharacterized protein</fullName>
    </submittedName>
</protein>